<evidence type="ECO:0000256" key="4">
    <source>
        <dbReference type="ARBA" id="ARBA00022771"/>
    </source>
</evidence>
<dbReference type="Gene3D" id="3.40.630.30">
    <property type="match status" value="1"/>
</dbReference>
<name>A0A9K3D8Q0_9EUKA</name>
<evidence type="ECO:0000256" key="8">
    <source>
        <dbReference type="ARBA" id="ARBA00023242"/>
    </source>
</evidence>
<gene>
    <name evidence="11" type="ORF">KIPB_014080</name>
</gene>
<comment type="subcellular location">
    <subcellularLocation>
        <location evidence="1">Nucleus</location>
    </subcellularLocation>
</comment>
<dbReference type="EMBL" id="BDIP01007040">
    <property type="protein sequence ID" value="GIQ91029.1"/>
    <property type="molecule type" value="Genomic_DNA"/>
</dbReference>
<dbReference type="Proteomes" id="UP000265618">
    <property type="component" value="Unassembled WGS sequence"/>
</dbReference>
<evidence type="ECO:0000313" key="12">
    <source>
        <dbReference type="Proteomes" id="UP000265618"/>
    </source>
</evidence>
<evidence type="ECO:0000259" key="10">
    <source>
        <dbReference type="PROSITE" id="PS51726"/>
    </source>
</evidence>
<reference evidence="11 12" key="1">
    <citation type="journal article" date="2018" name="PLoS ONE">
        <title>The draft genome of Kipferlia bialata reveals reductive genome evolution in fornicate parasites.</title>
        <authorList>
            <person name="Tanifuji G."/>
            <person name="Takabayashi S."/>
            <person name="Kume K."/>
            <person name="Takagi M."/>
            <person name="Nakayama T."/>
            <person name="Kamikawa R."/>
            <person name="Inagaki Y."/>
            <person name="Hashimoto T."/>
        </authorList>
    </citation>
    <scope>NUCLEOTIDE SEQUENCE [LARGE SCALE GENOMIC DNA]</scope>
    <source>
        <strain evidence="11">NY0173</strain>
    </source>
</reference>
<dbReference type="GO" id="GO:0005634">
    <property type="term" value="C:nucleus"/>
    <property type="evidence" value="ECO:0007669"/>
    <property type="project" value="UniProtKB-SubCell"/>
</dbReference>
<evidence type="ECO:0000256" key="9">
    <source>
        <dbReference type="ARBA" id="ARBA00023315"/>
    </source>
</evidence>
<evidence type="ECO:0000256" key="3">
    <source>
        <dbReference type="ARBA" id="ARBA00022723"/>
    </source>
</evidence>
<evidence type="ECO:0000256" key="6">
    <source>
        <dbReference type="ARBA" id="ARBA00023015"/>
    </source>
</evidence>
<dbReference type="Pfam" id="PF17772">
    <property type="entry name" value="zf-MYST"/>
    <property type="match status" value="1"/>
</dbReference>
<evidence type="ECO:0000313" key="11">
    <source>
        <dbReference type="EMBL" id="GIQ91029.1"/>
    </source>
</evidence>
<keyword evidence="12" id="KW-1185">Reference proteome</keyword>
<dbReference type="PANTHER" id="PTHR10615">
    <property type="entry name" value="HISTONE ACETYLTRANSFERASE"/>
    <property type="match status" value="1"/>
</dbReference>
<sequence length="243" mass="27227">DVRNFDHVFLGKQMLTPWYFSPYQTPEDQNVVYVCPWCFKYTSDPRNHCDHLDTCQFLVPGQCLYSGKDSNTGRTVAVYEIDGRIEKVFCQGLCLLTKLFLDHKVQPEIVRLMLGSKGMSIELLVDCVSALGVEGTPDIIEAILFECLGLIVRVCFRREYSAALAGQRALVLTKLCSLVGLDRLEKVHTAPISRPSMRAARLLLSVLSHPHLSISGPFTASLRTAVSIRCGRVYTQYIVHSSL</sequence>
<keyword evidence="2" id="KW-0808">Transferase</keyword>
<dbReference type="InterPro" id="IPR040706">
    <property type="entry name" value="Zf-MYST"/>
</dbReference>
<keyword evidence="7" id="KW-0804">Transcription</keyword>
<dbReference type="GO" id="GO:0004402">
    <property type="term" value="F:histone acetyltransferase activity"/>
    <property type="evidence" value="ECO:0007669"/>
    <property type="project" value="InterPro"/>
</dbReference>
<evidence type="ECO:0000256" key="2">
    <source>
        <dbReference type="ARBA" id="ARBA00022679"/>
    </source>
</evidence>
<keyword evidence="6" id="KW-0805">Transcription regulation</keyword>
<proteinExistence type="predicted"/>
<dbReference type="InterPro" id="IPR050603">
    <property type="entry name" value="MYST_HAT"/>
</dbReference>
<evidence type="ECO:0000256" key="1">
    <source>
        <dbReference type="ARBA" id="ARBA00004123"/>
    </source>
</evidence>
<dbReference type="PANTHER" id="PTHR10615:SF219">
    <property type="entry name" value="HISTONE ACETYLTRANSFERASE KAT5"/>
    <property type="match status" value="1"/>
</dbReference>
<dbReference type="InterPro" id="IPR002717">
    <property type="entry name" value="HAT_MYST-type"/>
</dbReference>
<dbReference type="OrthoDB" id="787137at2759"/>
<dbReference type="SUPFAM" id="SSF55729">
    <property type="entry name" value="Acyl-CoA N-acyltransferases (Nat)"/>
    <property type="match status" value="1"/>
</dbReference>
<keyword evidence="8" id="KW-0539">Nucleus</keyword>
<dbReference type="AlphaFoldDB" id="A0A9K3D8Q0"/>
<keyword evidence="9" id="KW-0012">Acyltransferase</keyword>
<evidence type="ECO:0000256" key="5">
    <source>
        <dbReference type="ARBA" id="ARBA00022833"/>
    </source>
</evidence>
<keyword evidence="5" id="KW-0862">Zinc</keyword>
<dbReference type="Gene3D" id="3.30.60.60">
    <property type="entry name" value="N-acetyl transferase-like"/>
    <property type="match status" value="1"/>
</dbReference>
<dbReference type="PROSITE" id="PS51726">
    <property type="entry name" value="MYST_HAT"/>
    <property type="match status" value="1"/>
</dbReference>
<dbReference type="GO" id="GO:0006355">
    <property type="term" value="P:regulation of DNA-templated transcription"/>
    <property type="evidence" value="ECO:0007669"/>
    <property type="project" value="InterPro"/>
</dbReference>
<dbReference type="InterPro" id="IPR016181">
    <property type="entry name" value="Acyl_CoA_acyltransferase"/>
</dbReference>
<keyword evidence="4" id="KW-0863">Zinc-finger</keyword>
<comment type="caution">
    <text evidence="11">The sequence shown here is derived from an EMBL/GenBank/DDBJ whole genome shotgun (WGS) entry which is preliminary data.</text>
</comment>
<feature type="domain" description="MYST-type HAT" evidence="10">
    <location>
        <begin position="1"/>
        <end position="243"/>
    </location>
</feature>
<keyword evidence="3" id="KW-0479">Metal-binding</keyword>
<accession>A0A9K3D8Q0</accession>
<dbReference type="GO" id="GO:0008270">
    <property type="term" value="F:zinc ion binding"/>
    <property type="evidence" value="ECO:0007669"/>
    <property type="project" value="UniProtKB-KW"/>
</dbReference>
<evidence type="ECO:0000256" key="7">
    <source>
        <dbReference type="ARBA" id="ARBA00023163"/>
    </source>
</evidence>
<feature type="non-terminal residue" evidence="11">
    <location>
        <position position="1"/>
    </location>
</feature>
<protein>
    <recommendedName>
        <fullName evidence="10">MYST-type HAT domain-containing protein</fullName>
    </recommendedName>
</protein>
<organism evidence="11 12">
    <name type="scientific">Kipferlia bialata</name>
    <dbReference type="NCBI Taxonomy" id="797122"/>
    <lineage>
        <taxon>Eukaryota</taxon>
        <taxon>Metamonada</taxon>
        <taxon>Carpediemonas-like organisms</taxon>
        <taxon>Kipferlia</taxon>
    </lineage>
</organism>
<dbReference type="Pfam" id="PF01853">
    <property type="entry name" value="MOZ_SAS"/>
    <property type="match status" value="1"/>
</dbReference>